<evidence type="ECO:0000256" key="2">
    <source>
        <dbReference type="SAM" id="SignalP"/>
    </source>
</evidence>
<protein>
    <submittedName>
        <fullName evidence="3">Uncharacterized protein</fullName>
    </submittedName>
</protein>
<feature type="chain" id="PRO_5040449854" evidence="2">
    <location>
        <begin position="23"/>
        <end position="216"/>
    </location>
</feature>
<accession>A0A9P4Y750</accession>
<keyword evidence="4" id="KW-1185">Reference proteome</keyword>
<feature type="region of interest" description="Disordered" evidence="1">
    <location>
        <begin position="195"/>
        <end position="216"/>
    </location>
</feature>
<feature type="compositionally biased region" description="Low complexity" evidence="1">
    <location>
        <begin position="195"/>
        <end position="210"/>
    </location>
</feature>
<comment type="caution">
    <text evidence="3">The sequence shown here is derived from an EMBL/GenBank/DDBJ whole genome shotgun (WGS) entry which is preliminary data.</text>
</comment>
<gene>
    <name evidence="3" type="ORF">M406DRAFT_328409</name>
</gene>
<name>A0A9P4Y750_CRYP1</name>
<dbReference type="RefSeq" id="XP_040778286.1">
    <property type="nucleotide sequence ID" value="XM_040920326.1"/>
</dbReference>
<dbReference type="AlphaFoldDB" id="A0A9P4Y750"/>
<dbReference type="Proteomes" id="UP000803844">
    <property type="component" value="Unassembled WGS sequence"/>
</dbReference>
<feature type="signal peptide" evidence="2">
    <location>
        <begin position="1"/>
        <end position="22"/>
    </location>
</feature>
<reference evidence="3" key="1">
    <citation type="journal article" date="2020" name="Phytopathology">
        <title>Genome sequence of the chestnut blight fungus Cryphonectria parasitica EP155: A fundamental resource for an archetypical invasive plant pathogen.</title>
        <authorList>
            <person name="Crouch J.A."/>
            <person name="Dawe A."/>
            <person name="Aerts A."/>
            <person name="Barry K."/>
            <person name="Churchill A.C.L."/>
            <person name="Grimwood J."/>
            <person name="Hillman B."/>
            <person name="Milgroom M.G."/>
            <person name="Pangilinan J."/>
            <person name="Smith M."/>
            <person name="Salamov A."/>
            <person name="Schmutz J."/>
            <person name="Yadav J."/>
            <person name="Grigoriev I.V."/>
            <person name="Nuss D."/>
        </authorList>
    </citation>
    <scope>NUCLEOTIDE SEQUENCE</scope>
    <source>
        <strain evidence="3">EP155</strain>
    </source>
</reference>
<dbReference type="EMBL" id="MU032346">
    <property type="protein sequence ID" value="KAF3767325.1"/>
    <property type="molecule type" value="Genomic_DNA"/>
</dbReference>
<organism evidence="3 4">
    <name type="scientific">Cryphonectria parasitica (strain ATCC 38755 / EP155)</name>
    <dbReference type="NCBI Taxonomy" id="660469"/>
    <lineage>
        <taxon>Eukaryota</taxon>
        <taxon>Fungi</taxon>
        <taxon>Dikarya</taxon>
        <taxon>Ascomycota</taxon>
        <taxon>Pezizomycotina</taxon>
        <taxon>Sordariomycetes</taxon>
        <taxon>Sordariomycetidae</taxon>
        <taxon>Diaporthales</taxon>
        <taxon>Cryphonectriaceae</taxon>
        <taxon>Cryphonectria-Endothia species complex</taxon>
        <taxon>Cryphonectria</taxon>
    </lineage>
</organism>
<dbReference type="OrthoDB" id="3638982at2759"/>
<evidence type="ECO:0000313" key="4">
    <source>
        <dbReference type="Proteomes" id="UP000803844"/>
    </source>
</evidence>
<evidence type="ECO:0000256" key="1">
    <source>
        <dbReference type="SAM" id="MobiDB-lite"/>
    </source>
</evidence>
<keyword evidence="2" id="KW-0732">Signal</keyword>
<proteinExistence type="predicted"/>
<evidence type="ECO:0000313" key="3">
    <source>
        <dbReference type="EMBL" id="KAF3767325.1"/>
    </source>
</evidence>
<sequence>MHFSKLLQVLLAAVSAYAYAAGRDDHFAAVRLAARQSSNTTAQETTCAQASILAQGIALNIANQQAQVSIANKMTLILTATPPVDQAAWGQARTAMLQVLNNGVSIRKTNQAIMPAGNAATPGLGVIANAQMAELSLAGNLTMTGVDDVEGNMQRVTVLQSDFSGGIMQNMKNMADAIAACGSAATTTPATAAAVAASSDASATASGSSVTRRKTR</sequence>
<dbReference type="GeneID" id="63837455"/>